<sequence length="774" mass="85457">MVERIKNYVLLERLAAGGMAEVYLAKQTSVGGFERLVCIKRILPHNCQQQDFITMFKDEARIVANLNHPNIAQIYELGTENDQYFLVLEYVEGNDLRSIYNKQAKQGRPVPVHYAAHIGMGIAAGLDYAHRKTDLDGEALGVVHRDISPQNILISNDGQIKIIDFGIAKATGRLSETRAGVLKGKYAYMSPEQACGDPIDGRTDIFALGVTLYEITTGSRLFRKNNELETLNAVIECQVTPPSTFVQAYDSAFESILMRALTANPDERFQTAGEFEHALQDYLIESGYQSRAATLADYVADLNQREEELNTAAEADTVIDQTAATVLDVGPMQFDPPRSQGGTALLPSEVDDAAEENADQETESEPEPAPDTNATVITQHPAHVNEPTQVRMMEDTRVVEQPGPQPHSLSSPRSQSLKTSTVGLLSLIGGLLIAASLAYLLEPSNDLTDVSGPVLIESRPAGAHFQFIGPGSGEWNRLYQNALTPTIIEEGLPINNKWELVLKKPGFQPVTIKLPKLDPHPEPATITVPLKITYPDPFRGTLTLVTTPRNAEIILNGQLLGKTTPVGHLELPANQKHDLILKLAQHRDHRQVIELVPDEHKHLNIQLQSLTTTASQENQPTDNSTAPINPVEVRPESQITLGYLSVDAPHKFRIFLGNKLIGISPLRRIQLPIGRHELKLRNESLGLTLKRKIRIRPNSTTELNIDSASGYLSVNAKPWAKVRVGQMPPRETPVRIDLMTGTYEIFIECPNGYTHSKSVVIQESRTIPVTVDCQ</sequence>
<feature type="domain" description="Protein kinase" evidence="6">
    <location>
        <begin position="8"/>
        <end position="283"/>
    </location>
</feature>
<dbReference type="InterPro" id="IPR008266">
    <property type="entry name" value="Tyr_kinase_AS"/>
</dbReference>
<name>E7C3L3_9BACT</name>
<dbReference type="PANTHER" id="PTHR43289">
    <property type="entry name" value="MITOGEN-ACTIVATED PROTEIN KINASE KINASE KINASE 20-RELATED"/>
    <property type="match status" value="1"/>
</dbReference>
<dbReference type="GO" id="GO:0004674">
    <property type="term" value="F:protein serine/threonine kinase activity"/>
    <property type="evidence" value="ECO:0007669"/>
    <property type="project" value="UniProtKB-KW"/>
</dbReference>
<dbReference type="Gene3D" id="1.10.510.10">
    <property type="entry name" value="Transferase(Phosphotransferase) domain 1"/>
    <property type="match status" value="1"/>
</dbReference>
<organism evidence="7">
    <name type="scientific">uncultured myxobacterium HF0200_05J13</name>
    <dbReference type="NCBI Taxonomy" id="723557"/>
    <lineage>
        <taxon>Bacteria</taxon>
        <taxon>Pseudomonadati</taxon>
        <taxon>Myxococcota</taxon>
        <taxon>Myxococcia</taxon>
        <taxon>Myxococcales</taxon>
        <taxon>environmental samples</taxon>
    </lineage>
</organism>
<dbReference type="SUPFAM" id="SSF56112">
    <property type="entry name" value="Protein kinase-like (PK-like)"/>
    <property type="match status" value="1"/>
</dbReference>
<dbReference type="InterPro" id="IPR000719">
    <property type="entry name" value="Prot_kinase_dom"/>
</dbReference>
<reference evidence="7" key="1">
    <citation type="submission" date="2010-01" db="EMBL/GenBank/DDBJ databases">
        <title>Genome fragments of uncultured bacteria from the North Pacific subtropical Gyre.</title>
        <authorList>
            <person name="Pham V.D."/>
            <person name="Delong E.F."/>
        </authorList>
    </citation>
    <scope>NUCLEOTIDE SEQUENCE</scope>
</reference>
<evidence type="ECO:0000256" key="4">
    <source>
        <dbReference type="ARBA" id="ARBA00022840"/>
    </source>
</evidence>
<dbReference type="Pfam" id="PF08308">
    <property type="entry name" value="PEGA"/>
    <property type="match status" value="1"/>
</dbReference>
<evidence type="ECO:0000256" key="5">
    <source>
        <dbReference type="SAM" id="MobiDB-lite"/>
    </source>
</evidence>
<evidence type="ECO:0000256" key="2">
    <source>
        <dbReference type="ARBA" id="ARBA00022741"/>
    </source>
</evidence>
<dbReference type="PROSITE" id="PS50011">
    <property type="entry name" value="PROTEIN_KINASE_DOM"/>
    <property type="match status" value="1"/>
</dbReference>
<evidence type="ECO:0000259" key="6">
    <source>
        <dbReference type="PROSITE" id="PS50011"/>
    </source>
</evidence>
<keyword evidence="3 7" id="KW-0418">Kinase</keyword>
<dbReference type="Pfam" id="PF00069">
    <property type="entry name" value="Pkinase"/>
    <property type="match status" value="1"/>
</dbReference>
<evidence type="ECO:0000256" key="1">
    <source>
        <dbReference type="ARBA" id="ARBA00022679"/>
    </source>
</evidence>
<dbReference type="EMBL" id="GU567973">
    <property type="protein sequence ID" value="ADI22037.1"/>
    <property type="molecule type" value="Genomic_DNA"/>
</dbReference>
<dbReference type="InterPro" id="IPR011009">
    <property type="entry name" value="Kinase-like_dom_sf"/>
</dbReference>
<feature type="region of interest" description="Disordered" evidence="5">
    <location>
        <begin position="611"/>
        <end position="632"/>
    </location>
</feature>
<feature type="region of interest" description="Disordered" evidence="5">
    <location>
        <begin position="351"/>
        <end position="389"/>
    </location>
</feature>
<dbReference type="CDD" id="cd14014">
    <property type="entry name" value="STKc_PknB_like"/>
    <property type="match status" value="1"/>
</dbReference>
<proteinExistence type="predicted"/>
<keyword evidence="7" id="KW-0723">Serine/threonine-protein kinase</keyword>
<protein>
    <submittedName>
        <fullName evidence="7">Serine/threonine protein kinase</fullName>
    </submittedName>
</protein>
<keyword evidence="4" id="KW-0067">ATP-binding</keyword>
<accession>E7C3L3</accession>
<dbReference type="GO" id="GO:0005524">
    <property type="term" value="F:ATP binding"/>
    <property type="evidence" value="ECO:0007669"/>
    <property type="project" value="UniProtKB-KW"/>
</dbReference>
<dbReference type="Gene3D" id="3.30.200.20">
    <property type="entry name" value="Phosphorylase Kinase, domain 1"/>
    <property type="match status" value="1"/>
</dbReference>
<feature type="compositionally biased region" description="Acidic residues" evidence="5">
    <location>
        <begin position="351"/>
        <end position="368"/>
    </location>
</feature>
<evidence type="ECO:0000313" key="7">
    <source>
        <dbReference type="EMBL" id="ADI22037.1"/>
    </source>
</evidence>
<dbReference type="PANTHER" id="PTHR43289:SF6">
    <property type="entry name" value="SERINE_THREONINE-PROTEIN KINASE NEKL-3"/>
    <property type="match status" value="1"/>
</dbReference>
<dbReference type="PROSITE" id="PS00109">
    <property type="entry name" value="PROTEIN_KINASE_TYR"/>
    <property type="match status" value="1"/>
</dbReference>
<keyword evidence="1" id="KW-0808">Transferase</keyword>
<dbReference type="AlphaFoldDB" id="E7C3L3"/>
<keyword evidence="2" id="KW-0547">Nucleotide-binding</keyword>
<feature type="compositionally biased region" description="Polar residues" evidence="5">
    <location>
        <begin position="611"/>
        <end position="627"/>
    </location>
</feature>
<dbReference type="InterPro" id="IPR013229">
    <property type="entry name" value="PEGA"/>
</dbReference>
<evidence type="ECO:0000256" key="3">
    <source>
        <dbReference type="ARBA" id="ARBA00022777"/>
    </source>
</evidence>